<evidence type="ECO:0000256" key="1">
    <source>
        <dbReference type="ARBA" id="ARBA00022490"/>
    </source>
</evidence>
<organism evidence="8 9">
    <name type="scientific">Runella rosea</name>
    <dbReference type="NCBI Taxonomy" id="2259595"/>
    <lineage>
        <taxon>Bacteria</taxon>
        <taxon>Pseudomonadati</taxon>
        <taxon>Bacteroidota</taxon>
        <taxon>Cytophagia</taxon>
        <taxon>Cytophagales</taxon>
        <taxon>Spirosomataceae</taxon>
        <taxon>Runella</taxon>
    </lineage>
</organism>
<dbReference type="Proteomes" id="UP000251993">
    <property type="component" value="Chromosome"/>
</dbReference>
<dbReference type="HAMAP" id="MF_01872">
    <property type="entry name" value="tRNA_methyltr_YfiC"/>
    <property type="match status" value="1"/>
</dbReference>
<evidence type="ECO:0000259" key="7">
    <source>
        <dbReference type="Pfam" id="PF05175"/>
    </source>
</evidence>
<evidence type="ECO:0000313" key="8">
    <source>
        <dbReference type="EMBL" id="AXE16863.1"/>
    </source>
</evidence>
<dbReference type="RefSeq" id="WP_114065650.1">
    <property type="nucleotide sequence ID" value="NZ_CP030850.1"/>
</dbReference>
<comment type="function">
    <text evidence="6">Specifically methylates the adenine in position 37 of tRNA(1)(Val) (anticodon cmo5UAC).</text>
</comment>
<dbReference type="Gene3D" id="3.40.50.150">
    <property type="entry name" value="Vaccinia Virus protein VP39"/>
    <property type="match status" value="1"/>
</dbReference>
<dbReference type="InterPro" id="IPR050210">
    <property type="entry name" value="tRNA_Adenine-N(6)_MTase"/>
</dbReference>
<comment type="catalytic activity">
    <reaction evidence="6">
        <text>adenosine(37) in tRNA1(Val) + S-adenosyl-L-methionine = N(6)-methyladenosine(37) in tRNA1(Val) + S-adenosyl-L-homocysteine + H(+)</text>
        <dbReference type="Rhea" id="RHEA:43160"/>
        <dbReference type="Rhea" id="RHEA-COMP:10369"/>
        <dbReference type="Rhea" id="RHEA-COMP:10370"/>
        <dbReference type="ChEBI" id="CHEBI:15378"/>
        <dbReference type="ChEBI" id="CHEBI:57856"/>
        <dbReference type="ChEBI" id="CHEBI:59789"/>
        <dbReference type="ChEBI" id="CHEBI:74411"/>
        <dbReference type="ChEBI" id="CHEBI:74449"/>
        <dbReference type="EC" id="2.1.1.223"/>
    </reaction>
</comment>
<proteinExistence type="inferred from homology"/>
<evidence type="ECO:0000256" key="6">
    <source>
        <dbReference type="HAMAP-Rule" id="MF_01872"/>
    </source>
</evidence>
<dbReference type="OrthoDB" id="5383291at2"/>
<keyword evidence="4 6" id="KW-0949">S-adenosyl-L-methionine</keyword>
<sequence>MPRTPAPYFQFKKFTVWHDRSALKVCTEACILGAYVKVTDAARALDIGTGTGLLALMAAQRNHLMHIDAVEIEEQNYLQAVDNVVQSPFTERIAVHHTAIQDWPRENENLTSKFLDYDLIISNPPFFANHLRSSSAARNRALHTDTLSLEELLDSVARLLAVEGRFVVLLPAYETQLLTEIAAGAGLWPTRQLQVFQRHDKPLFRMITTFERHHTESVVESLYIHHLDGSYSDEFRTLLKEYYLIF</sequence>
<evidence type="ECO:0000313" key="9">
    <source>
        <dbReference type="Proteomes" id="UP000251993"/>
    </source>
</evidence>
<comment type="similarity">
    <text evidence="6">Belongs to the methyltransferase superfamily. tRNA (adenine-N(6)-)-methyltransferase family.</text>
</comment>
<dbReference type="EMBL" id="CP030850">
    <property type="protein sequence ID" value="AXE16863.1"/>
    <property type="molecule type" value="Genomic_DNA"/>
</dbReference>
<feature type="domain" description="Methyltransferase small" evidence="7">
    <location>
        <begin position="38"/>
        <end position="136"/>
    </location>
</feature>
<dbReference type="SUPFAM" id="SSF53335">
    <property type="entry name" value="S-adenosyl-L-methionine-dependent methyltransferases"/>
    <property type="match status" value="1"/>
</dbReference>
<keyword evidence="5 6" id="KW-0819">tRNA processing</keyword>
<dbReference type="InterPro" id="IPR007848">
    <property type="entry name" value="Small_mtfrase_dom"/>
</dbReference>
<protein>
    <recommendedName>
        <fullName evidence="6">tRNA1(Val) (adenine(37)-N6)-methyltransferase</fullName>
        <ecNumber evidence="6">2.1.1.223</ecNumber>
    </recommendedName>
    <alternativeName>
        <fullName evidence="6">tRNA m6A37 methyltransferase</fullName>
    </alternativeName>
</protein>
<keyword evidence="1 6" id="KW-0963">Cytoplasm</keyword>
<dbReference type="PANTHER" id="PTHR47739">
    <property type="entry name" value="TRNA1(VAL) (ADENINE(37)-N6)-METHYLTRANSFERASE"/>
    <property type="match status" value="1"/>
</dbReference>
<dbReference type="GO" id="GO:0003676">
    <property type="term" value="F:nucleic acid binding"/>
    <property type="evidence" value="ECO:0007669"/>
    <property type="project" value="InterPro"/>
</dbReference>
<evidence type="ECO:0000256" key="4">
    <source>
        <dbReference type="ARBA" id="ARBA00022691"/>
    </source>
</evidence>
<keyword evidence="2 6" id="KW-0489">Methyltransferase</keyword>
<dbReference type="PANTHER" id="PTHR47739:SF1">
    <property type="entry name" value="TRNA1(VAL) (ADENINE(37)-N6)-METHYLTRANSFERASE"/>
    <property type="match status" value="1"/>
</dbReference>
<accession>A0A344TDZ2</accession>
<dbReference type="InterPro" id="IPR002052">
    <property type="entry name" value="DNA_methylase_N6_adenine_CS"/>
</dbReference>
<dbReference type="GO" id="GO:0032259">
    <property type="term" value="P:methylation"/>
    <property type="evidence" value="ECO:0007669"/>
    <property type="project" value="UniProtKB-KW"/>
</dbReference>
<dbReference type="KEGG" id="run:DR864_03490"/>
<gene>
    <name evidence="8" type="ORF">DR864_03490</name>
</gene>
<keyword evidence="9" id="KW-1185">Reference proteome</keyword>
<dbReference type="GO" id="GO:0016430">
    <property type="term" value="F:tRNA (adenine-N6)-methyltransferase activity"/>
    <property type="evidence" value="ECO:0007669"/>
    <property type="project" value="UniProtKB-UniRule"/>
</dbReference>
<dbReference type="PROSITE" id="PS00092">
    <property type="entry name" value="N6_MTASE"/>
    <property type="match status" value="1"/>
</dbReference>
<keyword evidence="3 6" id="KW-0808">Transferase</keyword>
<dbReference type="AlphaFoldDB" id="A0A344TDZ2"/>
<dbReference type="CDD" id="cd02440">
    <property type="entry name" value="AdoMet_MTases"/>
    <property type="match status" value="1"/>
</dbReference>
<evidence type="ECO:0000256" key="3">
    <source>
        <dbReference type="ARBA" id="ARBA00022679"/>
    </source>
</evidence>
<dbReference type="InterPro" id="IPR022882">
    <property type="entry name" value="tRNA_adenine-N6_MeTrfase"/>
</dbReference>
<reference evidence="8 9" key="1">
    <citation type="submission" date="2018-07" db="EMBL/GenBank/DDBJ databases">
        <title>Genome sequencing of Runella.</title>
        <authorList>
            <person name="Baek M.-G."/>
            <person name="Yi H."/>
        </authorList>
    </citation>
    <scope>NUCLEOTIDE SEQUENCE [LARGE SCALE GENOMIC DNA]</scope>
    <source>
        <strain evidence="8 9">HYN0085</strain>
    </source>
</reference>
<dbReference type="EC" id="2.1.1.223" evidence="6"/>
<dbReference type="Pfam" id="PF05175">
    <property type="entry name" value="MTS"/>
    <property type="match status" value="1"/>
</dbReference>
<evidence type="ECO:0000256" key="5">
    <source>
        <dbReference type="ARBA" id="ARBA00022694"/>
    </source>
</evidence>
<evidence type="ECO:0000256" key="2">
    <source>
        <dbReference type="ARBA" id="ARBA00022603"/>
    </source>
</evidence>
<dbReference type="InterPro" id="IPR029063">
    <property type="entry name" value="SAM-dependent_MTases_sf"/>
</dbReference>
<name>A0A344TDZ2_9BACT</name>
<dbReference type="GO" id="GO:0005737">
    <property type="term" value="C:cytoplasm"/>
    <property type="evidence" value="ECO:0007669"/>
    <property type="project" value="UniProtKB-SubCell"/>
</dbReference>
<dbReference type="GO" id="GO:0008033">
    <property type="term" value="P:tRNA processing"/>
    <property type="evidence" value="ECO:0007669"/>
    <property type="project" value="UniProtKB-UniRule"/>
</dbReference>
<comment type="subcellular location">
    <subcellularLocation>
        <location evidence="6">Cytoplasm</location>
    </subcellularLocation>
</comment>